<dbReference type="EMBL" id="FOJW01000007">
    <property type="protein sequence ID" value="SFB12234.1"/>
    <property type="molecule type" value="Genomic_DNA"/>
</dbReference>
<evidence type="ECO:0000313" key="2">
    <source>
        <dbReference type="Proteomes" id="UP000198642"/>
    </source>
</evidence>
<sequence>MYRFLSVVMCMKPSLLVFSLIFTIYLVIGLMQAEAKPNEGETKQHNWQEYSTHYETVDAGSHEYTYWKNFIERTRTCDISHKLKSVVYYCDLHDHTDSQIFLEETIHSEKHK</sequence>
<gene>
    <name evidence="1" type="ORF">SAMN04488072_107153</name>
</gene>
<evidence type="ECO:0000313" key="1">
    <source>
        <dbReference type="EMBL" id="SFB12234.1"/>
    </source>
</evidence>
<organism evidence="1 2">
    <name type="scientific">Lentibacillus halodurans</name>
    <dbReference type="NCBI Taxonomy" id="237679"/>
    <lineage>
        <taxon>Bacteria</taxon>
        <taxon>Bacillati</taxon>
        <taxon>Bacillota</taxon>
        <taxon>Bacilli</taxon>
        <taxon>Bacillales</taxon>
        <taxon>Bacillaceae</taxon>
        <taxon>Lentibacillus</taxon>
    </lineage>
</organism>
<accession>A0A1I0YFX8</accession>
<proteinExistence type="predicted"/>
<reference evidence="1 2" key="1">
    <citation type="submission" date="2016-10" db="EMBL/GenBank/DDBJ databases">
        <authorList>
            <person name="de Groot N.N."/>
        </authorList>
    </citation>
    <scope>NUCLEOTIDE SEQUENCE [LARGE SCALE GENOMIC DNA]</scope>
    <source>
        <strain evidence="1 2">CGMCC 1.3702</strain>
    </source>
</reference>
<name>A0A1I0YFX8_9BACI</name>
<keyword evidence="2" id="KW-1185">Reference proteome</keyword>
<dbReference type="AlphaFoldDB" id="A0A1I0YFX8"/>
<dbReference type="Proteomes" id="UP000198642">
    <property type="component" value="Unassembled WGS sequence"/>
</dbReference>
<protein>
    <submittedName>
        <fullName evidence="1">Uncharacterized protein</fullName>
    </submittedName>
</protein>
<dbReference type="STRING" id="237679.SAMN04488072_107153"/>